<reference evidence="4 5" key="1">
    <citation type="submission" date="2023-10" db="EMBL/GenBank/DDBJ databases">
        <title>A novel Glycoside Hydrolase 43-Like Enzyme from Clostrdium boliviensis is an Endo-xylanase, and a Candidate for Xylooligosaccharides Production from Different Xylan Substrates.</title>
        <authorList>
            <person name="Alvarez M.T."/>
            <person name="Rocabado-Villegas L.R."/>
            <person name="Salas-Veizaga D.M."/>
            <person name="Linares-Pasten J.A."/>
            <person name="Gudmundsdottir E.E."/>
            <person name="Hreggvidsson G.O."/>
            <person name="Adlercreutz P."/>
            <person name="Nordberg Karlsson E."/>
        </authorList>
    </citation>
    <scope>NUCLEOTIDE SEQUENCE [LARGE SCALE GENOMIC DNA]</scope>
    <source>
        <strain evidence="4 5">E-1</strain>
    </source>
</reference>
<dbReference type="Gene3D" id="3.20.20.80">
    <property type="entry name" value="Glycosidases"/>
    <property type="match status" value="1"/>
</dbReference>
<dbReference type="Proteomes" id="UP001276854">
    <property type="component" value="Unassembled WGS sequence"/>
</dbReference>
<dbReference type="Gene3D" id="3.10.350.10">
    <property type="entry name" value="LysM domain"/>
    <property type="match status" value="2"/>
</dbReference>
<dbReference type="CDD" id="cd00118">
    <property type="entry name" value="LysM"/>
    <property type="match status" value="2"/>
</dbReference>
<dbReference type="PANTHER" id="PTHR46066">
    <property type="entry name" value="CHITINASE DOMAIN-CONTAINING PROTEIN 1 FAMILY MEMBER"/>
    <property type="match status" value="1"/>
</dbReference>
<organism evidence="4 5">
    <name type="scientific">Clostridium boliviensis</name>
    <dbReference type="NCBI Taxonomy" id="318465"/>
    <lineage>
        <taxon>Bacteria</taxon>
        <taxon>Bacillati</taxon>
        <taxon>Bacillota</taxon>
        <taxon>Clostridia</taxon>
        <taxon>Eubacteriales</taxon>
        <taxon>Clostridiaceae</taxon>
        <taxon>Clostridium</taxon>
    </lineage>
</organism>
<protein>
    <submittedName>
        <fullName evidence="4">LysM peptidoglycan-binding domain-containing protein</fullName>
    </submittedName>
</protein>
<dbReference type="InterPro" id="IPR018392">
    <property type="entry name" value="LysM"/>
</dbReference>
<feature type="domain" description="LysM" evidence="2">
    <location>
        <begin position="2"/>
        <end position="46"/>
    </location>
</feature>
<dbReference type="Pfam" id="PF00704">
    <property type="entry name" value="Glyco_hydro_18"/>
    <property type="match status" value="1"/>
</dbReference>
<feature type="domain" description="GH18" evidence="3">
    <location>
        <begin position="93"/>
        <end position="421"/>
    </location>
</feature>
<evidence type="ECO:0000259" key="2">
    <source>
        <dbReference type="PROSITE" id="PS51782"/>
    </source>
</evidence>
<proteinExistence type="predicted"/>
<keyword evidence="1" id="KW-0326">Glycosidase</keyword>
<comment type="caution">
    <text evidence="4">The sequence shown here is derived from an EMBL/GenBank/DDBJ whole genome shotgun (WGS) entry which is preliminary data.</text>
</comment>
<evidence type="ECO:0000259" key="3">
    <source>
        <dbReference type="PROSITE" id="PS51910"/>
    </source>
</evidence>
<dbReference type="PROSITE" id="PS51782">
    <property type="entry name" value="LYSM"/>
    <property type="match status" value="2"/>
</dbReference>
<dbReference type="Gene3D" id="3.10.50.10">
    <property type="match status" value="1"/>
</dbReference>
<dbReference type="EMBL" id="JAWONS010000099">
    <property type="protein sequence ID" value="MDW2796817.1"/>
    <property type="molecule type" value="Genomic_DNA"/>
</dbReference>
<name>A0ABU4GGR4_9CLOT</name>
<dbReference type="Pfam" id="PF01476">
    <property type="entry name" value="LysM"/>
    <property type="match status" value="2"/>
</dbReference>
<feature type="domain" description="LysM" evidence="2">
    <location>
        <begin position="51"/>
        <end position="96"/>
    </location>
</feature>
<dbReference type="PROSITE" id="PS51910">
    <property type="entry name" value="GH18_2"/>
    <property type="match status" value="1"/>
</dbReference>
<sequence>MIIHVVQPGETIVSISEYYHIPVDRLIIENGITNPDNLAIGQTIVIVQPETVYTVRAGDTLQSIAKQYSVTVMDLLRNNPTLSDRNYLNPGETIVITYQTKKTRTIATNGYTFSYIDKAVLKKTLPYLTYLSIFNYTATDKGEIIPAGDDTELVQMALSYGVAPIMFVSTITQDGKINRRTNYNILNDSLIQDLLIENSLQILKNKGYYGINIYIEEISFHNLDKLSAYLKKASDIFHPEGYQIFITITPVTNINTSGISLEELNYTELFQYVDKIIFASYDWATTFGYPSSIFPVNILINLLNYAVSNIPSEDILLGFTTVGYDWELPYIPGVTGANIISNDGAIQIAAINNIPIQFNETAQSPYFYYMDSDGILHVIWFNDARSFQAQTMLVTQYNLLGLSLWTIMKFNAQMWFIINTQYNIQKL</sequence>
<dbReference type="SUPFAM" id="SSF54106">
    <property type="entry name" value="LysM domain"/>
    <property type="match status" value="2"/>
</dbReference>
<dbReference type="SUPFAM" id="SSF51445">
    <property type="entry name" value="(Trans)glycosidases"/>
    <property type="match status" value="1"/>
</dbReference>
<dbReference type="InterPro" id="IPR029070">
    <property type="entry name" value="Chitinase_insertion_sf"/>
</dbReference>
<gene>
    <name evidence="4" type="ORF">RZO55_04385</name>
</gene>
<evidence type="ECO:0000313" key="4">
    <source>
        <dbReference type="EMBL" id="MDW2796817.1"/>
    </source>
</evidence>
<dbReference type="RefSeq" id="WP_318063082.1">
    <property type="nucleotide sequence ID" value="NZ_JAWONS010000099.1"/>
</dbReference>
<dbReference type="InterPro" id="IPR017853">
    <property type="entry name" value="GH"/>
</dbReference>
<evidence type="ECO:0000256" key="1">
    <source>
        <dbReference type="ARBA" id="ARBA00023295"/>
    </source>
</evidence>
<keyword evidence="1" id="KW-0378">Hydrolase</keyword>
<dbReference type="InterPro" id="IPR036779">
    <property type="entry name" value="LysM_dom_sf"/>
</dbReference>
<dbReference type="SMART" id="SM00636">
    <property type="entry name" value="Glyco_18"/>
    <property type="match status" value="1"/>
</dbReference>
<dbReference type="SMART" id="SM00257">
    <property type="entry name" value="LysM"/>
    <property type="match status" value="2"/>
</dbReference>
<dbReference type="PANTHER" id="PTHR46066:SF2">
    <property type="entry name" value="CHITINASE DOMAIN-CONTAINING PROTEIN 1"/>
    <property type="match status" value="1"/>
</dbReference>
<accession>A0ABU4GGR4</accession>
<dbReference type="InterPro" id="IPR011583">
    <property type="entry name" value="Chitinase_II/V-like_cat"/>
</dbReference>
<dbReference type="InterPro" id="IPR001223">
    <property type="entry name" value="Glyco_hydro18_cat"/>
</dbReference>
<evidence type="ECO:0000313" key="5">
    <source>
        <dbReference type="Proteomes" id="UP001276854"/>
    </source>
</evidence>
<keyword evidence="5" id="KW-1185">Reference proteome</keyword>